<dbReference type="InterPro" id="IPR023090">
    <property type="entry name" value="UPF0702_alpha/beta_dom_sf"/>
</dbReference>
<evidence type="ECO:0000313" key="11">
    <source>
        <dbReference type="Proteomes" id="UP000279446"/>
    </source>
</evidence>
<evidence type="ECO:0000259" key="8">
    <source>
        <dbReference type="Pfam" id="PF04239"/>
    </source>
</evidence>
<dbReference type="GO" id="GO:0005886">
    <property type="term" value="C:plasma membrane"/>
    <property type="evidence" value="ECO:0007669"/>
    <property type="project" value="UniProtKB-SubCell"/>
</dbReference>
<proteinExistence type="inferred from homology"/>
<comment type="subcellular location">
    <subcellularLocation>
        <location evidence="1">Cell membrane</location>
        <topology evidence="1">Multi-pass membrane protein</topology>
    </subcellularLocation>
</comment>
<protein>
    <submittedName>
        <fullName evidence="10">DUF421 domain-containing protein</fullName>
    </submittedName>
</protein>
<gene>
    <name evidence="10" type="ORF">EJP82_06865</name>
</gene>
<evidence type="ECO:0000256" key="4">
    <source>
        <dbReference type="ARBA" id="ARBA00022692"/>
    </source>
</evidence>
<evidence type="ECO:0000256" key="1">
    <source>
        <dbReference type="ARBA" id="ARBA00004651"/>
    </source>
</evidence>
<dbReference type="PANTHER" id="PTHR34582">
    <property type="entry name" value="UPF0702 TRANSMEMBRANE PROTEIN YCAP"/>
    <property type="match status" value="1"/>
</dbReference>
<sequence>MDFFESKESLTNMEWILRGIVGFVFLLLVAKLMGQRSISQLRFLDFIIALTLGNIIAHPLSDEELGLKGSMITTIVLIVLYVTATWLSLKIPIFKRYLDPLPITLIKNGLIQFDNLSKARISIDFLFSELRKEKVEDIQKVSLAVWEPGGTISVFMDTQYQPVTPADMKLKTQPFSISRPIIIDGIIDMSLLREIGKDLEWLNIKLARTNADISDVMLATVNENENVRIYLKQTKRRGAPF</sequence>
<dbReference type="PANTHER" id="PTHR34582:SF5">
    <property type="entry name" value="UPF0702 TRANSMEMBRANE PROTEIN YETF"/>
    <property type="match status" value="1"/>
</dbReference>
<keyword evidence="11" id="KW-1185">Reference proteome</keyword>
<evidence type="ECO:0000256" key="3">
    <source>
        <dbReference type="ARBA" id="ARBA00022475"/>
    </source>
</evidence>
<evidence type="ECO:0000256" key="2">
    <source>
        <dbReference type="ARBA" id="ARBA00006448"/>
    </source>
</evidence>
<keyword evidence="3" id="KW-1003">Cell membrane</keyword>
<dbReference type="Proteomes" id="UP000279446">
    <property type="component" value="Unassembled WGS sequence"/>
</dbReference>
<dbReference type="Pfam" id="PF20730">
    <property type="entry name" value="YetF_N"/>
    <property type="match status" value="1"/>
</dbReference>
<dbReference type="EMBL" id="RZNY01000004">
    <property type="protein sequence ID" value="RUT47424.1"/>
    <property type="molecule type" value="Genomic_DNA"/>
</dbReference>
<dbReference type="RefSeq" id="WP_127191302.1">
    <property type="nucleotide sequence ID" value="NZ_RZNY01000004.1"/>
</dbReference>
<name>A0A3S1DU53_9BACL</name>
<evidence type="ECO:0000256" key="7">
    <source>
        <dbReference type="SAM" id="Phobius"/>
    </source>
</evidence>
<keyword evidence="4 7" id="KW-0812">Transmembrane</keyword>
<accession>A0A3S1DU53</accession>
<organism evidence="10 11">
    <name type="scientific">Paenibacillus anaericanus</name>
    <dbReference type="NCBI Taxonomy" id="170367"/>
    <lineage>
        <taxon>Bacteria</taxon>
        <taxon>Bacillati</taxon>
        <taxon>Bacillota</taxon>
        <taxon>Bacilli</taxon>
        <taxon>Bacillales</taxon>
        <taxon>Paenibacillaceae</taxon>
        <taxon>Paenibacillus</taxon>
    </lineage>
</organism>
<feature type="transmembrane region" description="Helical" evidence="7">
    <location>
        <begin position="69"/>
        <end position="89"/>
    </location>
</feature>
<reference evidence="10 11" key="1">
    <citation type="submission" date="2018-12" db="EMBL/GenBank/DDBJ databases">
        <authorList>
            <person name="Sun L."/>
            <person name="Chen Z."/>
        </authorList>
    </citation>
    <scope>NUCLEOTIDE SEQUENCE [LARGE SCALE GENOMIC DNA]</scope>
    <source>
        <strain evidence="10 11">DSM 15890</strain>
    </source>
</reference>
<feature type="transmembrane region" description="Helical" evidence="7">
    <location>
        <begin position="41"/>
        <end position="57"/>
    </location>
</feature>
<dbReference type="OrthoDB" id="1899680at2"/>
<evidence type="ECO:0000259" key="9">
    <source>
        <dbReference type="Pfam" id="PF20730"/>
    </source>
</evidence>
<comment type="caution">
    <text evidence="10">The sequence shown here is derived from an EMBL/GenBank/DDBJ whole genome shotgun (WGS) entry which is preliminary data.</text>
</comment>
<feature type="domain" description="YetF C-terminal" evidence="8">
    <location>
        <begin position="90"/>
        <end position="222"/>
    </location>
</feature>
<dbReference type="InterPro" id="IPR007353">
    <property type="entry name" value="DUF421"/>
</dbReference>
<keyword evidence="5 7" id="KW-1133">Transmembrane helix</keyword>
<dbReference type="Gene3D" id="3.30.240.20">
    <property type="entry name" value="bsu07140 like domains"/>
    <property type="match status" value="2"/>
</dbReference>
<evidence type="ECO:0000256" key="5">
    <source>
        <dbReference type="ARBA" id="ARBA00022989"/>
    </source>
</evidence>
<evidence type="ECO:0000256" key="6">
    <source>
        <dbReference type="ARBA" id="ARBA00023136"/>
    </source>
</evidence>
<feature type="domain" description="YetF-like N-terminal transmembrane" evidence="9">
    <location>
        <begin position="14"/>
        <end position="83"/>
    </location>
</feature>
<keyword evidence="6 7" id="KW-0472">Membrane</keyword>
<dbReference type="Pfam" id="PF04239">
    <property type="entry name" value="DUF421"/>
    <property type="match status" value="1"/>
</dbReference>
<dbReference type="AlphaFoldDB" id="A0A3S1DU53"/>
<evidence type="ECO:0000313" key="10">
    <source>
        <dbReference type="EMBL" id="RUT47424.1"/>
    </source>
</evidence>
<dbReference type="InterPro" id="IPR048454">
    <property type="entry name" value="YetF_N"/>
</dbReference>
<comment type="similarity">
    <text evidence="2">Belongs to the UPF0702 family.</text>
</comment>
<feature type="transmembrane region" description="Helical" evidence="7">
    <location>
        <begin position="15"/>
        <end position="34"/>
    </location>
</feature>